<comment type="caution">
    <text evidence="4">The sequence shown here is derived from an EMBL/GenBank/DDBJ whole genome shotgun (WGS) entry which is preliminary data.</text>
</comment>
<dbReference type="EMBL" id="JAFBIT010000001">
    <property type="protein sequence ID" value="MCF2651610.1"/>
    <property type="molecule type" value="Genomic_DNA"/>
</dbReference>
<organism evidence="4 5">
    <name type="scientific">Anaeromassilibacillus senegalensis</name>
    <dbReference type="NCBI Taxonomy" id="1673717"/>
    <lineage>
        <taxon>Bacteria</taxon>
        <taxon>Bacillati</taxon>
        <taxon>Bacillota</taxon>
        <taxon>Clostridia</taxon>
        <taxon>Eubacteriales</taxon>
        <taxon>Acutalibacteraceae</taxon>
        <taxon>Anaeromassilibacillus</taxon>
    </lineage>
</organism>
<sequence>MNKKSSGNLAAVIEIGSSAVRMRVSQLRRGAIEMLDSLEYPVYLGHEVFNEGRISFESLRELSSILAKFTSALEGYGCKNVRVVSSTVMREAENRSFVADQIKIHNNLNLEILEYSEEKALICSEIIRILKQENKMDMENAVIAYVGTGSIGVALYDGSAISVSQNIPIGSLKLHDALSTLSHESDSFYPAMEEYLDIIFNRVDIPAADIRSIILTGSDLELVASVCGAEKNGDIYTISAKKMRNAYKEIRAMSYPAAARRYNISEELAEILYTALSIYTGMLRFSGEPQKLICPDVDICDAITRHMLVPGAQKEYLEQTHESALVSARRIAAKYNCHGVHSAVVSDFACELFDKMKNVHGLSPDKKIILQLAAILHSCGQYINVRTHSQCSFDLIKNFDIFGLTGEQILLTAFVSGYDEFSVPNTADTTFFSLTETERLEISKLVAIFRLANALDKSKRQKLKISKIKITNDKLEIKADTADSALLEKWAFDECAGFFKEVFGLSPELRIRSNLL</sequence>
<dbReference type="SUPFAM" id="SSF109604">
    <property type="entry name" value="HD-domain/PDEase-like"/>
    <property type="match status" value="1"/>
</dbReference>
<dbReference type="Pfam" id="PF02541">
    <property type="entry name" value="Ppx-GppA"/>
    <property type="match status" value="1"/>
</dbReference>
<dbReference type="PANTHER" id="PTHR30005:SF0">
    <property type="entry name" value="RETROGRADE REGULATION PROTEIN 2"/>
    <property type="match status" value="1"/>
</dbReference>
<evidence type="ECO:0000259" key="3">
    <source>
        <dbReference type="Pfam" id="PF21447"/>
    </source>
</evidence>
<reference evidence="4 5" key="1">
    <citation type="submission" date="2020-12" db="EMBL/GenBank/DDBJ databases">
        <title>Whole genome sequences of gut porcine anaerobes.</title>
        <authorList>
            <person name="Kubasova T."/>
            <person name="Jahodarova E."/>
            <person name="Rychlik I."/>
        </authorList>
    </citation>
    <scope>NUCLEOTIDE SEQUENCE [LARGE SCALE GENOMIC DNA]</scope>
    <source>
        <strain evidence="4 5">An867</strain>
    </source>
</reference>
<dbReference type="Proteomes" id="UP001299220">
    <property type="component" value="Unassembled WGS sequence"/>
</dbReference>
<gene>
    <name evidence="4" type="ORF">JQM67_03230</name>
</gene>
<comment type="similarity">
    <text evidence="1">Belongs to the GppA/Ppx family.</text>
</comment>
<dbReference type="Gene3D" id="1.10.3210.10">
    <property type="entry name" value="Hypothetical protein af1432"/>
    <property type="match status" value="1"/>
</dbReference>
<name>A0ABS9CLD5_9FIRM</name>
<dbReference type="InterPro" id="IPR043129">
    <property type="entry name" value="ATPase_NBD"/>
</dbReference>
<dbReference type="PANTHER" id="PTHR30005">
    <property type="entry name" value="EXOPOLYPHOSPHATASE"/>
    <property type="match status" value="1"/>
</dbReference>
<dbReference type="CDD" id="cd24006">
    <property type="entry name" value="ASKHA_NBD_PPX_GppA"/>
    <property type="match status" value="1"/>
</dbReference>
<dbReference type="Gene3D" id="3.30.420.40">
    <property type="match status" value="1"/>
</dbReference>
<dbReference type="InterPro" id="IPR048950">
    <property type="entry name" value="Ppx_GppA_C"/>
</dbReference>
<dbReference type="InterPro" id="IPR003695">
    <property type="entry name" value="Ppx_GppA_N"/>
</dbReference>
<dbReference type="Pfam" id="PF21447">
    <property type="entry name" value="Ppx-GppA_III"/>
    <property type="match status" value="1"/>
</dbReference>
<evidence type="ECO:0000256" key="1">
    <source>
        <dbReference type="ARBA" id="ARBA00007125"/>
    </source>
</evidence>
<dbReference type="InterPro" id="IPR050273">
    <property type="entry name" value="GppA/Ppx_hydrolase"/>
</dbReference>
<keyword evidence="5" id="KW-1185">Reference proteome</keyword>
<accession>A0ABS9CLD5</accession>
<evidence type="ECO:0000313" key="5">
    <source>
        <dbReference type="Proteomes" id="UP001299220"/>
    </source>
</evidence>
<dbReference type="Gene3D" id="3.30.420.150">
    <property type="entry name" value="Exopolyphosphatase. Domain 2"/>
    <property type="match status" value="1"/>
</dbReference>
<evidence type="ECO:0000313" key="4">
    <source>
        <dbReference type="EMBL" id="MCF2651610.1"/>
    </source>
</evidence>
<feature type="domain" description="Ppx/GppA phosphatase N-terminal" evidence="2">
    <location>
        <begin position="24"/>
        <end position="284"/>
    </location>
</feature>
<dbReference type="SUPFAM" id="SSF53067">
    <property type="entry name" value="Actin-like ATPase domain"/>
    <property type="match status" value="2"/>
</dbReference>
<feature type="domain" description="Ppx/GppA phosphatase C-terminal" evidence="3">
    <location>
        <begin position="327"/>
        <end position="481"/>
    </location>
</feature>
<dbReference type="RefSeq" id="WP_235322621.1">
    <property type="nucleotide sequence ID" value="NZ_JAFBIT010000001.1"/>
</dbReference>
<evidence type="ECO:0000259" key="2">
    <source>
        <dbReference type="Pfam" id="PF02541"/>
    </source>
</evidence>
<proteinExistence type="inferred from homology"/>
<protein>
    <submittedName>
        <fullName evidence="4">Phosphatase</fullName>
    </submittedName>
</protein>